<comment type="caution">
    <text evidence="2">The sequence shown here is derived from an EMBL/GenBank/DDBJ whole genome shotgun (WGS) entry which is preliminary data.</text>
</comment>
<organism evidence="2 3">
    <name type="scientific">Streptomyces nojiriensis</name>
    <dbReference type="NCBI Taxonomy" id="66374"/>
    <lineage>
        <taxon>Bacteria</taxon>
        <taxon>Bacillati</taxon>
        <taxon>Actinomycetota</taxon>
        <taxon>Actinomycetes</taxon>
        <taxon>Kitasatosporales</taxon>
        <taxon>Streptomycetaceae</taxon>
        <taxon>Streptomyces</taxon>
    </lineage>
</organism>
<name>A0ABQ3SE25_9ACTN</name>
<dbReference type="GeneID" id="95587041"/>
<evidence type="ECO:0000313" key="2">
    <source>
        <dbReference type="EMBL" id="GHI66165.1"/>
    </source>
</evidence>
<feature type="region of interest" description="Disordered" evidence="1">
    <location>
        <begin position="1"/>
        <end position="22"/>
    </location>
</feature>
<keyword evidence="3" id="KW-1185">Reference proteome</keyword>
<evidence type="ECO:0000256" key="1">
    <source>
        <dbReference type="SAM" id="MobiDB-lite"/>
    </source>
</evidence>
<sequence length="54" mass="5873">MSTPTNGPEHTRRIPARPGYGAPFADLPARAYRGLARFLGCQDKERENTDGGEA</sequence>
<reference evidence="3" key="1">
    <citation type="submission" date="2023-07" db="EMBL/GenBank/DDBJ databases">
        <title>Whole genome shotgun sequence of Streptomyces nojiriensis NBRC 13794.</title>
        <authorList>
            <person name="Komaki H."/>
            <person name="Tamura T."/>
        </authorList>
    </citation>
    <scope>NUCLEOTIDE SEQUENCE [LARGE SCALE GENOMIC DNA]</scope>
    <source>
        <strain evidence="3">NBRC 13794</strain>
    </source>
</reference>
<dbReference type="RefSeq" id="WP_189747467.1">
    <property type="nucleotide sequence ID" value="NZ_BMRL01000027.1"/>
</dbReference>
<protein>
    <submittedName>
        <fullName evidence="2">Uncharacterized protein</fullName>
    </submittedName>
</protein>
<proteinExistence type="predicted"/>
<dbReference type="Proteomes" id="UP000613974">
    <property type="component" value="Unassembled WGS sequence"/>
</dbReference>
<evidence type="ECO:0000313" key="3">
    <source>
        <dbReference type="Proteomes" id="UP000613974"/>
    </source>
</evidence>
<gene>
    <name evidence="2" type="ORF">Snoj_00830</name>
</gene>
<dbReference type="EMBL" id="BNEC01000002">
    <property type="protein sequence ID" value="GHI66165.1"/>
    <property type="molecule type" value="Genomic_DNA"/>
</dbReference>
<accession>A0ABQ3SE25</accession>